<dbReference type="EMBL" id="JAWZYT010003252">
    <property type="protein sequence ID" value="KAK4299383.1"/>
    <property type="molecule type" value="Genomic_DNA"/>
</dbReference>
<name>A0AAE1P0B1_9EUCA</name>
<keyword evidence="3" id="KW-1185">Reference proteome</keyword>
<feature type="compositionally biased region" description="Low complexity" evidence="1">
    <location>
        <begin position="144"/>
        <end position="170"/>
    </location>
</feature>
<dbReference type="Proteomes" id="UP001292094">
    <property type="component" value="Unassembled WGS sequence"/>
</dbReference>
<dbReference type="AlphaFoldDB" id="A0AAE1P0B1"/>
<accession>A0AAE1P0B1</accession>
<evidence type="ECO:0000313" key="2">
    <source>
        <dbReference type="EMBL" id="KAK4299383.1"/>
    </source>
</evidence>
<evidence type="ECO:0000256" key="1">
    <source>
        <dbReference type="SAM" id="MobiDB-lite"/>
    </source>
</evidence>
<feature type="compositionally biased region" description="Low complexity" evidence="1">
    <location>
        <begin position="105"/>
        <end position="116"/>
    </location>
</feature>
<comment type="caution">
    <text evidence="2">The sequence shown here is derived from an EMBL/GenBank/DDBJ whole genome shotgun (WGS) entry which is preliminary data.</text>
</comment>
<feature type="region of interest" description="Disordered" evidence="1">
    <location>
        <begin position="56"/>
        <end position="176"/>
    </location>
</feature>
<gene>
    <name evidence="2" type="ORF">Pmani_028334</name>
</gene>
<organism evidence="2 3">
    <name type="scientific">Petrolisthes manimaculis</name>
    <dbReference type="NCBI Taxonomy" id="1843537"/>
    <lineage>
        <taxon>Eukaryota</taxon>
        <taxon>Metazoa</taxon>
        <taxon>Ecdysozoa</taxon>
        <taxon>Arthropoda</taxon>
        <taxon>Crustacea</taxon>
        <taxon>Multicrustacea</taxon>
        <taxon>Malacostraca</taxon>
        <taxon>Eumalacostraca</taxon>
        <taxon>Eucarida</taxon>
        <taxon>Decapoda</taxon>
        <taxon>Pleocyemata</taxon>
        <taxon>Anomura</taxon>
        <taxon>Galatheoidea</taxon>
        <taxon>Porcellanidae</taxon>
        <taxon>Petrolisthes</taxon>
    </lineage>
</organism>
<sequence>MQLSLPPSLHYTAFASLPPCLHYTALPCLPPTALQELGLDETTLLSEIEQILGFGSLSSKPRSEHEATPPTSRPVKFEKPVKLEKPKPDPTSYHYTQPQQPQPQPQQQQQQQKQKPAVPERDSSRVPIVLLHLLLTPPPPPHSCNPSPSLQTLSSLLQPSSLTPNFLLTPPTLPSS</sequence>
<feature type="compositionally biased region" description="Basic and acidic residues" evidence="1">
    <location>
        <begin position="75"/>
        <end position="88"/>
    </location>
</feature>
<reference evidence="2" key="1">
    <citation type="submission" date="2023-11" db="EMBL/GenBank/DDBJ databases">
        <title>Genome assemblies of two species of porcelain crab, Petrolisthes cinctipes and Petrolisthes manimaculis (Anomura: Porcellanidae).</title>
        <authorList>
            <person name="Angst P."/>
        </authorList>
    </citation>
    <scope>NUCLEOTIDE SEQUENCE</scope>
    <source>
        <strain evidence="2">PB745_02</strain>
        <tissue evidence="2">Gill</tissue>
    </source>
</reference>
<proteinExistence type="predicted"/>
<protein>
    <submittedName>
        <fullName evidence="2">Uncharacterized protein</fullName>
    </submittedName>
</protein>
<evidence type="ECO:0000313" key="3">
    <source>
        <dbReference type="Proteomes" id="UP001292094"/>
    </source>
</evidence>